<comment type="caution">
    <text evidence="3">The sequence shown here is derived from an EMBL/GenBank/DDBJ whole genome shotgun (WGS) entry which is preliminary data.</text>
</comment>
<evidence type="ECO:0000256" key="1">
    <source>
        <dbReference type="SAM" id="MobiDB-lite"/>
    </source>
</evidence>
<dbReference type="PROSITE" id="PS51257">
    <property type="entry name" value="PROKAR_LIPOPROTEIN"/>
    <property type="match status" value="1"/>
</dbReference>
<keyword evidence="2" id="KW-0732">Signal</keyword>
<evidence type="ECO:0000256" key="2">
    <source>
        <dbReference type="SAM" id="SignalP"/>
    </source>
</evidence>
<name>A0A399R7W4_9PROT</name>
<dbReference type="EMBL" id="QWGA01000008">
    <property type="protein sequence ID" value="RIJ27490.1"/>
    <property type="molecule type" value="Genomic_DNA"/>
</dbReference>
<dbReference type="OrthoDB" id="7629232at2"/>
<evidence type="ECO:0000313" key="4">
    <source>
        <dbReference type="Proteomes" id="UP000265845"/>
    </source>
</evidence>
<accession>A0A399R7W4</accession>
<sequence>MKPNVPKSGFFSRIIIAAALSLMAACSPQSAEPESTAEQGGAPANQVNGAVDAPVADSTAKTSERQADSEPVETVDAADLRPAEALSELALTDGDWFMNSGEAMFGPPESEAVFTIGCEPQAGEVVMTRSIDVTSARVRLGLFTDSQMASGYWRDAGDVMPIAIARLTADEPGLEDIVYSERFAIAAEGHPLLVLPVNEAVRAVIDECVA</sequence>
<proteinExistence type="predicted"/>
<feature type="signal peptide" evidence="2">
    <location>
        <begin position="1"/>
        <end position="31"/>
    </location>
</feature>
<protein>
    <submittedName>
        <fullName evidence="3">Uncharacterized protein</fullName>
    </submittedName>
</protein>
<gene>
    <name evidence="3" type="ORF">D1222_13925</name>
</gene>
<feature type="compositionally biased region" description="Polar residues" evidence="1">
    <location>
        <begin position="29"/>
        <end position="38"/>
    </location>
</feature>
<evidence type="ECO:0000313" key="3">
    <source>
        <dbReference type="EMBL" id="RIJ27490.1"/>
    </source>
</evidence>
<dbReference type="RefSeq" id="WP_119454867.1">
    <property type="nucleotide sequence ID" value="NZ_QWGA01000008.1"/>
</dbReference>
<dbReference type="Proteomes" id="UP000265845">
    <property type="component" value="Unassembled WGS sequence"/>
</dbReference>
<feature type="chain" id="PRO_5017373250" evidence="2">
    <location>
        <begin position="32"/>
        <end position="210"/>
    </location>
</feature>
<keyword evidence="4" id="KW-1185">Reference proteome</keyword>
<feature type="region of interest" description="Disordered" evidence="1">
    <location>
        <begin position="29"/>
        <end position="79"/>
    </location>
</feature>
<dbReference type="AlphaFoldDB" id="A0A399R7W4"/>
<reference evidence="3 4" key="1">
    <citation type="submission" date="2018-08" db="EMBL/GenBank/DDBJ databases">
        <title>Henriciella mobilis sp. nov., isolated from seawater.</title>
        <authorList>
            <person name="Cheng H."/>
            <person name="Wu Y.-H."/>
            <person name="Xu X.-W."/>
            <person name="Guo L.-L."/>
        </authorList>
    </citation>
    <scope>NUCLEOTIDE SEQUENCE [LARGE SCALE GENOMIC DNA]</scope>
    <source>
        <strain evidence="3 4">CCUG67844</strain>
    </source>
</reference>
<organism evidence="3 4">
    <name type="scientific">Henriciella algicola</name>
    <dbReference type="NCBI Taxonomy" id="1608422"/>
    <lineage>
        <taxon>Bacteria</taxon>
        <taxon>Pseudomonadati</taxon>
        <taxon>Pseudomonadota</taxon>
        <taxon>Alphaproteobacteria</taxon>
        <taxon>Hyphomonadales</taxon>
        <taxon>Hyphomonadaceae</taxon>
        <taxon>Henriciella</taxon>
    </lineage>
</organism>